<keyword evidence="4 6" id="KW-1133">Transmembrane helix</keyword>
<dbReference type="OrthoDB" id="3499910at2"/>
<feature type="transmembrane region" description="Helical" evidence="6">
    <location>
        <begin position="379"/>
        <end position="403"/>
    </location>
</feature>
<dbReference type="InterPro" id="IPR003838">
    <property type="entry name" value="ABC3_permease_C"/>
</dbReference>
<feature type="transmembrane region" description="Helical" evidence="6">
    <location>
        <begin position="843"/>
        <end position="862"/>
    </location>
</feature>
<accession>A0A372JQ45</accession>
<feature type="transmembrane region" description="Helical" evidence="6">
    <location>
        <begin position="345"/>
        <end position="367"/>
    </location>
</feature>
<keyword evidence="3 6" id="KW-0812">Transmembrane</keyword>
<evidence type="ECO:0000256" key="6">
    <source>
        <dbReference type="SAM" id="Phobius"/>
    </source>
</evidence>
<keyword evidence="2" id="KW-1003">Cell membrane</keyword>
<evidence type="ECO:0000259" key="7">
    <source>
        <dbReference type="Pfam" id="PF02687"/>
    </source>
</evidence>
<gene>
    <name evidence="8" type="ORF">DZF91_08385</name>
</gene>
<evidence type="ECO:0000313" key="8">
    <source>
        <dbReference type="EMBL" id="RFU42100.1"/>
    </source>
</evidence>
<comment type="subcellular location">
    <subcellularLocation>
        <location evidence="1">Cell membrane</location>
        <topology evidence="1">Multi-pass membrane protein</topology>
    </subcellularLocation>
</comment>
<dbReference type="RefSeq" id="WP_117356914.1">
    <property type="nucleotide sequence ID" value="NZ_QURH01000159.1"/>
</dbReference>
<evidence type="ECO:0000256" key="5">
    <source>
        <dbReference type="ARBA" id="ARBA00023136"/>
    </source>
</evidence>
<comment type="caution">
    <text evidence="8">The sequence shown here is derived from an EMBL/GenBank/DDBJ whole genome shotgun (WGS) entry which is preliminary data.</text>
</comment>
<proteinExistence type="predicted"/>
<feature type="transmembrane region" description="Helical" evidence="6">
    <location>
        <begin position="746"/>
        <end position="770"/>
    </location>
</feature>
<feature type="transmembrane region" description="Helical" evidence="6">
    <location>
        <begin position="791"/>
        <end position="812"/>
    </location>
</feature>
<feature type="domain" description="ABC3 transporter permease C-terminal" evidence="7">
    <location>
        <begin position="752"/>
        <end position="861"/>
    </location>
</feature>
<reference evidence="8 9" key="1">
    <citation type="submission" date="2018-08" db="EMBL/GenBank/DDBJ databases">
        <title>Actinomadura jelena sp. nov., a novel Actinomycete isolated from soil in Chad.</title>
        <authorList>
            <person name="Shi L."/>
        </authorList>
    </citation>
    <scope>NUCLEOTIDE SEQUENCE [LARGE SCALE GENOMIC DNA]</scope>
    <source>
        <strain evidence="8 9">NEAU-G17</strain>
    </source>
</reference>
<sequence>MRGPRIRLVRTHWAALLAVAVLTAVTTALAVVFPARVVHGYNQAAASVLGEDGSVDVVGVAGGGEALSRIVTPAGMRTEADTWRTMMPSRLARATRAADPFAITPRRAGVEVPRGTRSIALDLVVNADWSSGPYRVVQGAEYMGRERPEAAVTRETAAFLRLRVGSVLRVGAGPGTVPLTVTQIIEPGPATGYWTARGSVADPHVELDQMGSEVAVGGVLMNGAGYTDYLTKAGGEFRYTWRFGVNPAGLDAANLSALATDVNRYRSAVSGRTSIFQCAVRSPLEARIGTFAHQYATAQVINGLAFSGLAAVLGGALMLSLALFTERLRGTLAVMRARGASLLQLFRTVSWLTVPVLLPPVAAGYGVGLLVHAGPPRTVSVYLAAAVALVVVVFPCVLAARWNRGTTLLRRRPETTTPKASRRRLVLEVLVAVVAVIGLVILRRRGLTGQAELGGDPLVWAVPVLLGTAVGLLVLRVFPWPLHAAGRLFGRGRSMVGFVGFARASRQQIVTALPLVVLLLAAAVAGFGATVDAALAGGQRSAAWYSVGSDARLTATAFDYRLPARLKSVRGVTGVVPLRVIPDAGVGGGAGERGKVEITVLAVDLDALRAVAGGAARFVPPAPAAPDGMLVSPAAVQYVGTKPTTLNWFNKSLHVRPAGIVNRFPGQDASTPYVIVPYRMLKDIDSFPTRVFVQGHGIDRLALERVARQSVPSYATNSVGGDFLRFQGDVERSLRQSPMVKVVHRAFAECAGVVVAYGLLSVLLVLLVGARERGRAVAHLEVLGLSRRQRRILALIEIGPVVLCAVVAGWLVGMMLPRLTGPVVNLRPYTLGFAASNHAVEPLHLVALAAVLLAAALAAVLVDRIFDARDRLGEVLRTGDEG</sequence>
<dbReference type="Proteomes" id="UP000261811">
    <property type="component" value="Unassembled WGS sequence"/>
</dbReference>
<evidence type="ECO:0000256" key="3">
    <source>
        <dbReference type="ARBA" id="ARBA00022692"/>
    </source>
</evidence>
<dbReference type="Pfam" id="PF02687">
    <property type="entry name" value="FtsX"/>
    <property type="match status" value="1"/>
</dbReference>
<dbReference type="EMBL" id="QURH01000159">
    <property type="protein sequence ID" value="RFU42100.1"/>
    <property type="molecule type" value="Genomic_DNA"/>
</dbReference>
<evidence type="ECO:0000313" key="9">
    <source>
        <dbReference type="Proteomes" id="UP000261811"/>
    </source>
</evidence>
<feature type="transmembrane region" description="Helical" evidence="6">
    <location>
        <begin position="304"/>
        <end position="324"/>
    </location>
</feature>
<organism evidence="8 9">
    <name type="scientific">Actinomadura logoneensis</name>
    <dbReference type="NCBI Taxonomy" id="2293572"/>
    <lineage>
        <taxon>Bacteria</taxon>
        <taxon>Bacillati</taxon>
        <taxon>Actinomycetota</taxon>
        <taxon>Actinomycetes</taxon>
        <taxon>Streptosporangiales</taxon>
        <taxon>Thermomonosporaceae</taxon>
        <taxon>Actinomadura</taxon>
    </lineage>
</organism>
<keyword evidence="5 6" id="KW-0472">Membrane</keyword>
<name>A0A372JQ45_9ACTN</name>
<keyword evidence="9" id="KW-1185">Reference proteome</keyword>
<feature type="transmembrane region" description="Helical" evidence="6">
    <location>
        <begin position="458"/>
        <end position="478"/>
    </location>
</feature>
<feature type="transmembrane region" description="Helical" evidence="6">
    <location>
        <begin position="509"/>
        <end position="531"/>
    </location>
</feature>
<dbReference type="AlphaFoldDB" id="A0A372JQ45"/>
<protein>
    <recommendedName>
        <fullName evidence="7">ABC3 transporter permease C-terminal domain-containing protein</fullName>
    </recommendedName>
</protein>
<evidence type="ECO:0000256" key="4">
    <source>
        <dbReference type="ARBA" id="ARBA00022989"/>
    </source>
</evidence>
<evidence type="ECO:0000256" key="1">
    <source>
        <dbReference type="ARBA" id="ARBA00004651"/>
    </source>
</evidence>
<feature type="transmembrane region" description="Helical" evidence="6">
    <location>
        <begin position="424"/>
        <end position="442"/>
    </location>
</feature>
<dbReference type="GO" id="GO:0005886">
    <property type="term" value="C:plasma membrane"/>
    <property type="evidence" value="ECO:0007669"/>
    <property type="project" value="UniProtKB-SubCell"/>
</dbReference>
<evidence type="ECO:0000256" key="2">
    <source>
        <dbReference type="ARBA" id="ARBA00022475"/>
    </source>
</evidence>